<feature type="region of interest" description="Disordered" evidence="1">
    <location>
        <begin position="19"/>
        <end position="45"/>
    </location>
</feature>
<evidence type="ECO:0000313" key="2">
    <source>
        <dbReference type="EMBL" id="SPF31102.1"/>
    </source>
</evidence>
<gene>
    <name evidence="2" type="ORF">POI8812_03453</name>
</gene>
<dbReference type="EMBL" id="OMKW01000005">
    <property type="protein sequence ID" value="SPF31102.1"/>
    <property type="molecule type" value="Genomic_DNA"/>
</dbReference>
<name>A0A2R8AFS7_9RHOB</name>
<reference evidence="2 3" key="1">
    <citation type="submission" date="2018-03" db="EMBL/GenBank/DDBJ databases">
        <authorList>
            <person name="Keele B.F."/>
        </authorList>
    </citation>
    <scope>NUCLEOTIDE SEQUENCE [LARGE SCALE GENOMIC DNA]</scope>
    <source>
        <strain evidence="2 3">CeCT 8812</strain>
    </source>
</reference>
<organism evidence="2 3">
    <name type="scientific">Pontivivens insulae</name>
    <dbReference type="NCBI Taxonomy" id="1639689"/>
    <lineage>
        <taxon>Bacteria</taxon>
        <taxon>Pseudomonadati</taxon>
        <taxon>Pseudomonadota</taxon>
        <taxon>Alphaproteobacteria</taxon>
        <taxon>Rhodobacterales</taxon>
        <taxon>Paracoccaceae</taxon>
        <taxon>Pontivivens</taxon>
    </lineage>
</organism>
<accession>A0A2R8AFS7</accession>
<proteinExistence type="predicted"/>
<evidence type="ECO:0000256" key="1">
    <source>
        <dbReference type="SAM" id="MobiDB-lite"/>
    </source>
</evidence>
<feature type="compositionally biased region" description="Polar residues" evidence="1">
    <location>
        <begin position="21"/>
        <end position="38"/>
    </location>
</feature>
<evidence type="ECO:0000313" key="3">
    <source>
        <dbReference type="Proteomes" id="UP000244932"/>
    </source>
</evidence>
<dbReference type="Proteomes" id="UP000244932">
    <property type="component" value="Unassembled WGS sequence"/>
</dbReference>
<sequence>MVNASLRIRKISNRAELRQASWHSPLQNERTTRKSTASIEDPAWSKGGSAGDLQAALDAHKAEFGAYERRNAPLALRIFCRVSPEWVEDATTPQDTALPRALIERATAWAESWGGTSSVIAARLHPGKASMVELVVSPVRESRGKPVISTHKALRDLKERMGNRNEYAALQASWADWCAAHLAPALTRGIRSSPAPASDRLSGQTAPAALGQPVEALWTALTTSYLSPESVETLNGFLMLKAEILRHKAEGADYIPPKGVLSLENLAAFGRATGPDPWPYIEAIRSAAYQVTEVACGFGMGLDDSANDRYEAGHAWFPDRADRIHLAAVVAKCGAYCAQVEAEVKNVVFASDRKIDPCTRWPQGATQEILRHETNLGLLAQEAG</sequence>
<protein>
    <submittedName>
        <fullName evidence="2">Uncharacterized protein</fullName>
    </submittedName>
</protein>
<keyword evidence="3" id="KW-1185">Reference proteome</keyword>
<dbReference type="AlphaFoldDB" id="A0A2R8AFS7"/>